<evidence type="ECO:0000256" key="6">
    <source>
        <dbReference type="ARBA" id="ARBA00022723"/>
    </source>
</evidence>
<dbReference type="InterPro" id="IPR002694">
    <property type="entry name" value="Znf_CHC2"/>
</dbReference>
<dbReference type="SUPFAM" id="SSF57783">
    <property type="entry name" value="Zinc beta-ribbon"/>
    <property type="match status" value="1"/>
</dbReference>
<reference evidence="11 12" key="1">
    <citation type="submission" date="2023-02" db="EMBL/GenBank/DDBJ databases">
        <title>Genome sequence of Sphingomonas naphthae.</title>
        <authorList>
            <person name="Kim S."/>
            <person name="Heo J."/>
            <person name="Kwon S.-W."/>
        </authorList>
    </citation>
    <scope>NUCLEOTIDE SEQUENCE [LARGE SCALE GENOMIC DNA]</scope>
    <source>
        <strain evidence="11 12">KACC 18716</strain>
    </source>
</reference>
<keyword evidence="6" id="KW-0479">Metal-binding</keyword>
<keyword evidence="9" id="KW-0804">Transcription</keyword>
<evidence type="ECO:0000259" key="10">
    <source>
        <dbReference type="SMART" id="SM00400"/>
    </source>
</evidence>
<evidence type="ECO:0000256" key="5">
    <source>
        <dbReference type="ARBA" id="ARBA00022705"/>
    </source>
</evidence>
<keyword evidence="2" id="KW-0639">Primosome</keyword>
<dbReference type="Gene3D" id="3.90.580.10">
    <property type="entry name" value="Zinc finger, CHC2-type domain"/>
    <property type="match status" value="1"/>
</dbReference>
<keyword evidence="8" id="KW-0862">Zinc</keyword>
<name>A0ABY7TP60_9SPHN</name>
<organism evidence="11 12">
    <name type="scientific">Sphingomonas naphthae</name>
    <dbReference type="NCBI Taxonomy" id="1813468"/>
    <lineage>
        <taxon>Bacteria</taxon>
        <taxon>Pseudomonadati</taxon>
        <taxon>Pseudomonadota</taxon>
        <taxon>Alphaproteobacteria</taxon>
        <taxon>Sphingomonadales</taxon>
        <taxon>Sphingomonadaceae</taxon>
        <taxon>Sphingomonas</taxon>
    </lineage>
</organism>
<keyword evidence="1" id="KW-0240">DNA-directed RNA polymerase</keyword>
<evidence type="ECO:0000256" key="3">
    <source>
        <dbReference type="ARBA" id="ARBA00022679"/>
    </source>
</evidence>
<dbReference type="EMBL" id="CP117411">
    <property type="protein sequence ID" value="WCT75019.1"/>
    <property type="molecule type" value="Genomic_DNA"/>
</dbReference>
<accession>A0ABY7TP60</accession>
<keyword evidence="7" id="KW-0863">Zinc-finger</keyword>
<evidence type="ECO:0000256" key="8">
    <source>
        <dbReference type="ARBA" id="ARBA00022833"/>
    </source>
</evidence>
<evidence type="ECO:0000313" key="12">
    <source>
        <dbReference type="Proteomes" id="UP001220395"/>
    </source>
</evidence>
<evidence type="ECO:0000256" key="2">
    <source>
        <dbReference type="ARBA" id="ARBA00022515"/>
    </source>
</evidence>
<keyword evidence="12" id="KW-1185">Reference proteome</keyword>
<sequence>MGQRGSSRRSSQAAFRAAVEKAKSRYDLSAIIGRHTKLTKAGPRALRGLCMFHQERSPSLHVYDTDGGFHCFGCGASGDVFDFLKAKNGLGFIDAIRWLDAAALPEVSEAERARQRAEDEAERAAAIDLARTVWRGATQAAGSPAEVYARSRGITVPLPPSIRFARTPAWYDAESGEVGPAIPAVIGCVQDMSGAFIGIQRIFLSQGGRAKAKMPNPKKTLGRFKGGALRLGPVAEGITSCEGPEDGWTLMQAMPAQSIWVALGTANLASMVLPPEVRHLRIGGDNGAAGRAAVATAAEAHTARGVEVSAFFPEDRYKDFNDALRGICA</sequence>
<dbReference type="InterPro" id="IPR050219">
    <property type="entry name" value="DnaG_primase"/>
</dbReference>
<evidence type="ECO:0000256" key="9">
    <source>
        <dbReference type="ARBA" id="ARBA00023163"/>
    </source>
</evidence>
<dbReference type="InterPro" id="IPR006171">
    <property type="entry name" value="TOPRIM_dom"/>
</dbReference>
<evidence type="ECO:0000256" key="7">
    <source>
        <dbReference type="ARBA" id="ARBA00022771"/>
    </source>
</evidence>
<dbReference type="Pfam" id="PF23639">
    <property type="entry name" value="DUF7146"/>
    <property type="match status" value="1"/>
</dbReference>
<dbReference type="SMART" id="SM00400">
    <property type="entry name" value="ZnF_CHCC"/>
    <property type="match status" value="1"/>
</dbReference>
<protein>
    <submittedName>
        <fullName evidence="11">CHC2 zinc finger domain-containing protein</fullName>
    </submittedName>
</protein>
<keyword evidence="4" id="KW-0548">Nucleotidyltransferase</keyword>
<gene>
    <name evidence="11" type="ORF">PQ455_07325</name>
</gene>
<dbReference type="PANTHER" id="PTHR30313:SF2">
    <property type="entry name" value="DNA PRIMASE"/>
    <property type="match status" value="1"/>
</dbReference>
<dbReference type="PANTHER" id="PTHR30313">
    <property type="entry name" value="DNA PRIMASE"/>
    <property type="match status" value="1"/>
</dbReference>
<dbReference type="Pfam" id="PF13362">
    <property type="entry name" value="Toprim_3"/>
    <property type="match status" value="1"/>
</dbReference>
<feature type="domain" description="Zinc finger CHC2-type" evidence="10">
    <location>
        <begin position="46"/>
        <end position="100"/>
    </location>
</feature>
<keyword evidence="5" id="KW-0235">DNA replication</keyword>
<evidence type="ECO:0000313" key="11">
    <source>
        <dbReference type="EMBL" id="WCT75019.1"/>
    </source>
</evidence>
<dbReference type="InterPro" id="IPR055570">
    <property type="entry name" value="DUF7146"/>
</dbReference>
<evidence type="ECO:0000256" key="1">
    <source>
        <dbReference type="ARBA" id="ARBA00022478"/>
    </source>
</evidence>
<dbReference type="InterPro" id="IPR036977">
    <property type="entry name" value="DNA_primase_Znf_CHC2"/>
</dbReference>
<dbReference type="Proteomes" id="UP001220395">
    <property type="component" value="Chromosome"/>
</dbReference>
<dbReference type="RefSeq" id="WP_273690521.1">
    <property type="nucleotide sequence ID" value="NZ_CP117411.1"/>
</dbReference>
<keyword evidence="3" id="KW-0808">Transferase</keyword>
<evidence type="ECO:0000256" key="4">
    <source>
        <dbReference type="ARBA" id="ARBA00022695"/>
    </source>
</evidence>
<dbReference type="Pfam" id="PF01807">
    <property type="entry name" value="Zn_ribbon_DnaG"/>
    <property type="match status" value="1"/>
</dbReference>
<proteinExistence type="predicted"/>